<accession>Q6K308</accession>
<organism evidence="1 2">
    <name type="scientific">Oryza sativa subsp. japonica</name>
    <name type="common">Rice</name>
    <dbReference type="NCBI Taxonomy" id="39947"/>
    <lineage>
        <taxon>Eukaryota</taxon>
        <taxon>Viridiplantae</taxon>
        <taxon>Streptophyta</taxon>
        <taxon>Embryophyta</taxon>
        <taxon>Tracheophyta</taxon>
        <taxon>Spermatophyta</taxon>
        <taxon>Magnoliopsida</taxon>
        <taxon>Liliopsida</taxon>
        <taxon>Poales</taxon>
        <taxon>Poaceae</taxon>
        <taxon>BOP clade</taxon>
        <taxon>Oryzoideae</taxon>
        <taxon>Oryzeae</taxon>
        <taxon>Oryzinae</taxon>
        <taxon>Oryza</taxon>
        <taxon>Oryza sativa</taxon>
    </lineage>
</organism>
<sequence length="160" mass="18215">MTPMTPTRCCGALLDRIAFPAQAVVAVPHMALLQYSDQHFCYHQWCPTTIAEGGKLMRANGKTMLVKAAAFHTLPLLCATTRRRVALPLDVKGLQPHQVAIATQLPRALPTRHPTITYHHPILISSTSRRPTTTEKTWRVWGKKRNDRQEDEVWVMLYFF</sequence>
<gene>
    <name evidence="1" type="primary">OSJNBb0066C12.35</name>
</gene>
<dbReference type="EMBL" id="AP005738">
    <property type="protein sequence ID" value="BAD23562.1"/>
    <property type="molecule type" value="Genomic_DNA"/>
</dbReference>
<evidence type="ECO:0000313" key="1">
    <source>
        <dbReference type="EMBL" id="BAD23562.1"/>
    </source>
</evidence>
<name>Q6K308_ORYSJ</name>
<evidence type="ECO:0000313" key="2">
    <source>
        <dbReference type="Proteomes" id="UP000000763"/>
    </source>
</evidence>
<protein>
    <submittedName>
        <fullName evidence="1">Uncharacterized protein</fullName>
    </submittedName>
</protein>
<reference evidence="2" key="2">
    <citation type="journal article" date="2008" name="Nucleic Acids Res.">
        <title>The rice annotation project database (RAP-DB): 2008 update.</title>
        <authorList>
            <consortium name="The rice annotation project (RAP)"/>
        </authorList>
    </citation>
    <scope>GENOME REANNOTATION</scope>
    <source>
        <strain evidence="2">cv. Nipponbare</strain>
    </source>
</reference>
<proteinExistence type="predicted"/>
<dbReference type="AlphaFoldDB" id="Q6K308"/>
<dbReference type="Proteomes" id="UP000000763">
    <property type="component" value="Chromosome 9"/>
</dbReference>
<reference evidence="2" key="1">
    <citation type="journal article" date="2005" name="Nature">
        <title>The map-based sequence of the rice genome.</title>
        <authorList>
            <consortium name="International rice genome sequencing project (IRGSP)"/>
            <person name="Matsumoto T."/>
            <person name="Wu J."/>
            <person name="Kanamori H."/>
            <person name="Katayose Y."/>
            <person name="Fujisawa M."/>
            <person name="Namiki N."/>
            <person name="Mizuno H."/>
            <person name="Yamamoto K."/>
            <person name="Antonio B.A."/>
            <person name="Baba T."/>
            <person name="Sakata K."/>
            <person name="Nagamura Y."/>
            <person name="Aoki H."/>
            <person name="Arikawa K."/>
            <person name="Arita K."/>
            <person name="Bito T."/>
            <person name="Chiden Y."/>
            <person name="Fujitsuka N."/>
            <person name="Fukunaka R."/>
            <person name="Hamada M."/>
            <person name="Harada C."/>
            <person name="Hayashi A."/>
            <person name="Hijishita S."/>
            <person name="Honda M."/>
            <person name="Hosokawa S."/>
            <person name="Ichikawa Y."/>
            <person name="Idonuma A."/>
            <person name="Iijima M."/>
            <person name="Ikeda M."/>
            <person name="Ikeno M."/>
            <person name="Ito K."/>
            <person name="Ito S."/>
            <person name="Ito T."/>
            <person name="Ito Y."/>
            <person name="Ito Y."/>
            <person name="Iwabuchi A."/>
            <person name="Kamiya K."/>
            <person name="Karasawa W."/>
            <person name="Kurita K."/>
            <person name="Katagiri S."/>
            <person name="Kikuta A."/>
            <person name="Kobayashi H."/>
            <person name="Kobayashi N."/>
            <person name="Machita K."/>
            <person name="Maehara T."/>
            <person name="Masukawa M."/>
            <person name="Mizubayashi T."/>
            <person name="Mukai Y."/>
            <person name="Nagasaki H."/>
            <person name="Nagata Y."/>
            <person name="Naito S."/>
            <person name="Nakashima M."/>
            <person name="Nakama Y."/>
            <person name="Nakamichi Y."/>
            <person name="Nakamura M."/>
            <person name="Meguro A."/>
            <person name="Negishi M."/>
            <person name="Ohta I."/>
            <person name="Ohta T."/>
            <person name="Okamoto M."/>
            <person name="Ono N."/>
            <person name="Saji S."/>
            <person name="Sakaguchi M."/>
            <person name="Sakai K."/>
            <person name="Shibata M."/>
            <person name="Shimokawa T."/>
            <person name="Song J."/>
            <person name="Takazaki Y."/>
            <person name="Terasawa K."/>
            <person name="Tsugane M."/>
            <person name="Tsuji K."/>
            <person name="Ueda S."/>
            <person name="Waki K."/>
            <person name="Yamagata H."/>
            <person name="Yamamoto M."/>
            <person name="Yamamoto S."/>
            <person name="Yamane H."/>
            <person name="Yoshiki S."/>
            <person name="Yoshihara R."/>
            <person name="Yukawa K."/>
            <person name="Zhong H."/>
            <person name="Yano M."/>
            <person name="Yuan Q."/>
            <person name="Ouyang S."/>
            <person name="Liu J."/>
            <person name="Jones K.M."/>
            <person name="Gansberger K."/>
            <person name="Moffat K."/>
            <person name="Hill J."/>
            <person name="Bera J."/>
            <person name="Fadrosh D."/>
            <person name="Jin S."/>
            <person name="Johri S."/>
            <person name="Kim M."/>
            <person name="Overton L."/>
            <person name="Reardon M."/>
            <person name="Tsitrin T."/>
            <person name="Vuong H."/>
            <person name="Weaver B."/>
            <person name="Ciecko A."/>
            <person name="Tallon L."/>
            <person name="Jackson J."/>
            <person name="Pai G."/>
            <person name="Aken S.V."/>
            <person name="Utterback T."/>
            <person name="Reidmuller S."/>
            <person name="Feldblyum T."/>
            <person name="Hsiao J."/>
            <person name="Zismann V."/>
            <person name="Iobst S."/>
            <person name="de Vazeille A.R."/>
            <person name="Buell C.R."/>
            <person name="Ying K."/>
            <person name="Li Y."/>
            <person name="Lu T."/>
            <person name="Huang Y."/>
            <person name="Zhao Q."/>
            <person name="Feng Q."/>
            <person name="Zhang L."/>
            <person name="Zhu J."/>
            <person name="Weng Q."/>
            <person name="Mu J."/>
            <person name="Lu Y."/>
            <person name="Fan D."/>
            <person name="Liu Y."/>
            <person name="Guan J."/>
            <person name="Zhang Y."/>
            <person name="Yu S."/>
            <person name="Liu X."/>
            <person name="Zhang Y."/>
            <person name="Hong G."/>
            <person name="Han B."/>
            <person name="Choisne N."/>
            <person name="Demange N."/>
            <person name="Orjeda G."/>
            <person name="Samain S."/>
            <person name="Cattolico L."/>
            <person name="Pelletier E."/>
            <person name="Couloux A."/>
            <person name="Segurens B."/>
            <person name="Wincker P."/>
            <person name="D'Hont A."/>
            <person name="Scarpelli C."/>
            <person name="Weissenbach J."/>
            <person name="Salanoubat M."/>
            <person name="Quetier F."/>
            <person name="Yu Y."/>
            <person name="Kim H.R."/>
            <person name="Rambo T."/>
            <person name="Currie J."/>
            <person name="Collura K."/>
            <person name="Luo M."/>
            <person name="Yang T."/>
            <person name="Ammiraju J.S.S."/>
            <person name="Engler F."/>
            <person name="Soderlund C."/>
            <person name="Wing R.A."/>
            <person name="Palmer L.E."/>
            <person name="de la Bastide M."/>
            <person name="Spiegel L."/>
            <person name="Nascimento L."/>
            <person name="Zutavern T."/>
            <person name="O'Shaughnessy A."/>
            <person name="Dike S."/>
            <person name="Dedhia N."/>
            <person name="Preston R."/>
            <person name="Balija V."/>
            <person name="McCombie W.R."/>
            <person name="Chow T."/>
            <person name="Chen H."/>
            <person name="Chung M."/>
            <person name="Chen C."/>
            <person name="Shaw J."/>
            <person name="Wu H."/>
            <person name="Hsiao K."/>
            <person name="Chao Y."/>
            <person name="Chu M."/>
            <person name="Cheng C."/>
            <person name="Hour A."/>
            <person name="Lee P."/>
            <person name="Lin S."/>
            <person name="Lin Y."/>
            <person name="Liou J."/>
            <person name="Liu S."/>
            <person name="Hsing Y."/>
            <person name="Raghuvanshi S."/>
            <person name="Mohanty A."/>
            <person name="Bharti A.K."/>
            <person name="Gaur A."/>
            <person name="Gupta V."/>
            <person name="Kumar D."/>
            <person name="Ravi V."/>
            <person name="Vij S."/>
            <person name="Kapur A."/>
            <person name="Khurana P."/>
            <person name="Khurana P."/>
            <person name="Khurana J.P."/>
            <person name="Tyagi A.K."/>
            <person name="Gaikwad K."/>
            <person name="Singh A."/>
            <person name="Dalal V."/>
            <person name="Srivastava S."/>
            <person name="Dixit A."/>
            <person name="Pal A.K."/>
            <person name="Ghazi I.A."/>
            <person name="Yadav M."/>
            <person name="Pandit A."/>
            <person name="Bhargava A."/>
            <person name="Sureshbabu K."/>
            <person name="Batra K."/>
            <person name="Sharma T.R."/>
            <person name="Mohapatra T."/>
            <person name="Singh N.K."/>
            <person name="Messing J."/>
            <person name="Nelson A.B."/>
            <person name="Fuks G."/>
            <person name="Kavchok S."/>
            <person name="Keizer G."/>
            <person name="Linton E."/>
            <person name="Llaca V."/>
            <person name="Song R."/>
            <person name="Tanyolac B."/>
            <person name="Young S."/>
            <person name="Ho-Il K."/>
            <person name="Hahn J.H."/>
            <person name="Sangsakoo G."/>
            <person name="Vanavichit A."/>
            <person name="de Mattos Luiz.A.T."/>
            <person name="Zimmer P.D."/>
            <person name="Malone G."/>
            <person name="Dellagostin O."/>
            <person name="de Oliveira A.C."/>
            <person name="Bevan M."/>
            <person name="Bancroft I."/>
            <person name="Minx P."/>
            <person name="Cordum H."/>
            <person name="Wilson R."/>
            <person name="Cheng Z."/>
            <person name="Jin W."/>
            <person name="Jiang J."/>
            <person name="Leong S.A."/>
            <person name="Iwama H."/>
            <person name="Gojobori T."/>
            <person name="Itoh T."/>
            <person name="Niimura Y."/>
            <person name="Fujii Y."/>
            <person name="Habara T."/>
            <person name="Sakai H."/>
            <person name="Sato Y."/>
            <person name="Wilson G."/>
            <person name="Kumar K."/>
            <person name="McCouch S."/>
            <person name="Juretic N."/>
            <person name="Hoen D."/>
            <person name="Wright S."/>
            <person name="Bruskiewich R."/>
            <person name="Bureau T."/>
            <person name="Miyao A."/>
            <person name="Hirochika H."/>
            <person name="Nishikawa T."/>
            <person name="Kadowaki K."/>
            <person name="Sugiura M."/>
            <person name="Burr B."/>
            <person name="Sasaki T."/>
        </authorList>
    </citation>
    <scope>NUCLEOTIDE SEQUENCE [LARGE SCALE GENOMIC DNA]</scope>
    <source>
        <strain evidence="2">cv. Nipponbare</strain>
    </source>
</reference>